<feature type="transmembrane region" description="Helical" evidence="6">
    <location>
        <begin position="64"/>
        <end position="85"/>
    </location>
</feature>
<comment type="subcellular location">
    <subcellularLocation>
        <location evidence="1">Membrane</location>
        <topology evidence="1">Multi-pass membrane protein</topology>
    </subcellularLocation>
</comment>
<dbReference type="InterPro" id="IPR053937">
    <property type="entry name" value="GOST_TM"/>
</dbReference>
<dbReference type="InterPro" id="IPR009637">
    <property type="entry name" value="GPR107/GPR108-like"/>
</dbReference>
<feature type="transmembrane region" description="Helical" evidence="6">
    <location>
        <begin position="97"/>
        <end position="121"/>
    </location>
</feature>
<evidence type="ECO:0000256" key="4">
    <source>
        <dbReference type="ARBA" id="ARBA00022989"/>
    </source>
</evidence>
<name>A0A8R7RCK7_TRIUA</name>
<dbReference type="GO" id="GO:0016020">
    <property type="term" value="C:membrane"/>
    <property type="evidence" value="ECO:0007669"/>
    <property type="project" value="UniProtKB-SubCell"/>
</dbReference>
<evidence type="ECO:0000313" key="8">
    <source>
        <dbReference type="EnsemblPlants" id="TuG1812S0000868400.01.T01"/>
    </source>
</evidence>
<accession>A0A8R7RCK7</accession>
<organism evidence="8 9">
    <name type="scientific">Triticum urartu</name>
    <name type="common">Red wild einkorn</name>
    <name type="synonym">Crithodium urartu</name>
    <dbReference type="NCBI Taxonomy" id="4572"/>
    <lineage>
        <taxon>Eukaryota</taxon>
        <taxon>Viridiplantae</taxon>
        <taxon>Streptophyta</taxon>
        <taxon>Embryophyta</taxon>
        <taxon>Tracheophyta</taxon>
        <taxon>Spermatophyta</taxon>
        <taxon>Magnoliopsida</taxon>
        <taxon>Liliopsida</taxon>
        <taxon>Poales</taxon>
        <taxon>Poaceae</taxon>
        <taxon>BOP clade</taxon>
        <taxon>Pooideae</taxon>
        <taxon>Triticodae</taxon>
        <taxon>Triticeae</taxon>
        <taxon>Triticinae</taxon>
        <taxon>Triticum</taxon>
    </lineage>
</organism>
<feature type="domain" description="GOST seven transmembrane" evidence="7">
    <location>
        <begin position="8"/>
        <end position="126"/>
    </location>
</feature>
<keyword evidence="9" id="KW-1185">Reference proteome</keyword>
<evidence type="ECO:0000256" key="5">
    <source>
        <dbReference type="ARBA" id="ARBA00023136"/>
    </source>
</evidence>
<dbReference type="Gramene" id="TuG1812S0000868400.01.T01">
    <property type="protein sequence ID" value="TuG1812S0000868400.01.T01"/>
    <property type="gene ID" value="TuG1812S0000868400.01"/>
</dbReference>
<keyword evidence="2 6" id="KW-0812">Transmembrane</keyword>
<dbReference type="PANTHER" id="PTHR21229:SF15">
    <property type="entry name" value="LUNG SEVEN TRANSMEMBRANE RECEPTOR FAMILY PROTEIN"/>
    <property type="match status" value="1"/>
</dbReference>
<evidence type="ECO:0000256" key="6">
    <source>
        <dbReference type="SAM" id="Phobius"/>
    </source>
</evidence>
<dbReference type="Proteomes" id="UP000015106">
    <property type="component" value="Unassembled WGS sequence"/>
</dbReference>
<keyword evidence="4 6" id="KW-1133">Transmembrane helix</keyword>
<reference evidence="9" key="1">
    <citation type="journal article" date="2013" name="Nature">
        <title>Draft genome of the wheat A-genome progenitor Triticum urartu.</title>
        <authorList>
            <person name="Ling H.Q."/>
            <person name="Zhao S."/>
            <person name="Liu D."/>
            <person name="Wang J."/>
            <person name="Sun H."/>
            <person name="Zhang C."/>
            <person name="Fan H."/>
            <person name="Li D."/>
            <person name="Dong L."/>
            <person name="Tao Y."/>
            <person name="Gao C."/>
            <person name="Wu H."/>
            <person name="Li Y."/>
            <person name="Cui Y."/>
            <person name="Guo X."/>
            <person name="Zheng S."/>
            <person name="Wang B."/>
            <person name="Yu K."/>
            <person name="Liang Q."/>
            <person name="Yang W."/>
            <person name="Lou X."/>
            <person name="Chen J."/>
            <person name="Feng M."/>
            <person name="Jian J."/>
            <person name="Zhang X."/>
            <person name="Luo G."/>
            <person name="Jiang Y."/>
            <person name="Liu J."/>
            <person name="Wang Z."/>
            <person name="Sha Y."/>
            <person name="Zhang B."/>
            <person name="Wu H."/>
            <person name="Tang D."/>
            <person name="Shen Q."/>
            <person name="Xue P."/>
            <person name="Zou S."/>
            <person name="Wang X."/>
            <person name="Liu X."/>
            <person name="Wang F."/>
            <person name="Yang Y."/>
            <person name="An X."/>
            <person name="Dong Z."/>
            <person name="Zhang K."/>
            <person name="Zhang X."/>
            <person name="Luo M.C."/>
            <person name="Dvorak J."/>
            <person name="Tong Y."/>
            <person name="Wang J."/>
            <person name="Yang H."/>
            <person name="Li Z."/>
            <person name="Wang D."/>
            <person name="Zhang A."/>
            <person name="Wang J."/>
        </authorList>
    </citation>
    <scope>NUCLEOTIDE SEQUENCE</scope>
    <source>
        <strain evidence="9">cv. G1812</strain>
    </source>
</reference>
<dbReference type="PANTHER" id="PTHR21229">
    <property type="entry name" value="LUNG SEVEN TRANSMEMBRANE RECEPTOR"/>
    <property type="match status" value="1"/>
</dbReference>
<keyword evidence="3" id="KW-0732">Signal</keyword>
<evidence type="ECO:0000256" key="1">
    <source>
        <dbReference type="ARBA" id="ARBA00004141"/>
    </source>
</evidence>
<evidence type="ECO:0000256" key="2">
    <source>
        <dbReference type="ARBA" id="ARBA00022692"/>
    </source>
</evidence>
<dbReference type="AlphaFoldDB" id="A0A8R7RCK7"/>
<protein>
    <recommendedName>
        <fullName evidence="7">GOST seven transmembrane domain-containing protein</fullName>
    </recommendedName>
</protein>
<evidence type="ECO:0000259" key="7">
    <source>
        <dbReference type="Pfam" id="PF06814"/>
    </source>
</evidence>
<reference evidence="8" key="2">
    <citation type="submission" date="2022-06" db="UniProtKB">
        <authorList>
            <consortium name="EnsemblPlants"/>
        </authorList>
    </citation>
    <scope>IDENTIFICATION</scope>
</reference>
<feature type="transmembrane region" description="Helical" evidence="6">
    <location>
        <begin position="22"/>
        <end position="43"/>
    </location>
</feature>
<sequence length="129" mass="14954">HQSVRCLHLGTVNDLSGKARLFLVYPVAILDASFIVWIFISLAKTLSQLQARRLMAKLDIYRKFTIALAITVLVSIGWIGYEIYFKSTDVFNERWQYAWIIPAFWHALSFSLLCVISYLWAPSQSSMRY</sequence>
<dbReference type="EnsemblPlants" id="TuG1812S0000868400.01.T01">
    <property type="protein sequence ID" value="TuG1812S0000868400.01.T01"/>
    <property type="gene ID" value="TuG1812S0000868400.01"/>
</dbReference>
<dbReference type="GO" id="GO:0005794">
    <property type="term" value="C:Golgi apparatus"/>
    <property type="evidence" value="ECO:0007669"/>
    <property type="project" value="TreeGrafter"/>
</dbReference>
<evidence type="ECO:0000313" key="9">
    <source>
        <dbReference type="Proteomes" id="UP000015106"/>
    </source>
</evidence>
<proteinExistence type="predicted"/>
<dbReference type="Pfam" id="PF06814">
    <property type="entry name" value="GOST_TM"/>
    <property type="match status" value="1"/>
</dbReference>
<evidence type="ECO:0000256" key="3">
    <source>
        <dbReference type="ARBA" id="ARBA00022729"/>
    </source>
</evidence>
<keyword evidence="5 6" id="KW-0472">Membrane</keyword>